<comment type="caution">
    <text evidence="2">The sequence shown here is derived from an EMBL/GenBank/DDBJ whole genome shotgun (WGS) entry which is preliminary data.</text>
</comment>
<dbReference type="Pfam" id="PF25856">
    <property type="entry name" value="MPN635_N"/>
    <property type="match status" value="1"/>
</dbReference>
<evidence type="ECO:0000313" key="2">
    <source>
        <dbReference type="EMBL" id="MFC5864408.1"/>
    </source>
</evidence>
<dbReference type="InterPro" id="IPR036890">
    <property type="entry name" value="HATPase_C_sf"/>
</dbReference>
<organism evidence="2 3">
    <name type="scientific">Acidicapsa dinghuensis</name>
    <dbReference type="NCBI Taxonomy" id="2218256"/>
    <lineage>
        <taxon>Bacteria</taxon>
        <taxon>Pseudomonadati</taxon>
        <taxon>Acidobacteriota</taxon>
        <taxon>Terriglobia</taxon>
        <taxon>Terriglobales</taxon>
        <taxon>Acidobacteriaceae</taxon>
        <taxon>Acidicapsa</taxon>
    </lineage>
</organism>
<dbReference type="RefSeq" id="WP_263342144.1">
    <property type="nucleotide sequence ID" value="NZ_JAGSYH010000009.1"/>
</dbReference>
<evidence type="ECO:0000313" key="3">
    <source>
        <dbReference type="Proteomes" id="UP001596091"/>
    </source>
</evidence>
<keyword evidence="2" id="KW-0547">Nucleotide-binding</keyword>
<protein>
    <submittedName>
        <fullName evidence="2">ATP-binding protein</fullName>
    </submittedName>
</protein>
<feature type="domain" description="MPN635 N-terminal" evidence="1">
    <location>
        <begin position="157"/>
        <end position="249"/>
    </location>
</feature>
<dbReference type="SUPFAM" id="SSF55874">
    <property type="entry name" value="ATPase domain of HSP90 chaperone/DNA topoisomerase II/histidine kinase"/>
    <property type="match status" value="1"/>
</dbReference>
<evidence type="ECO:0000259" key="1">
    <source>
        <dbReference type="Pfam" id="PF25856"/>
    </source>
</evidence>
<reference evidence="3" key="1">
    <citation type="journal article" date="2019" name="Int. J. Syst. Evol. Microbiol.">
        <title>The Global Catalogue of Microorganisms (GCM) 10K type strain sequencing project: providing services to taxonomists for standard genome sequencing and annotation.</title>
        <authorList>
            <consortium name="The Broad Institute Genomics Platform"/>
            <consortium name="The Broad Institute Genome Sequencing Center for Infectious Disease"/>
            <person name="Wu L."/>
            <person name="Ma J."/>
        </authorList>
    </citation>
    <scope>NUCLEOTIDE SEQUENCE [LARGE SCALE GENOMIC DNA]</scope>
    <source>
        <strain evidence="3">JCM 4087</strain>
    </source>
</reference>
<dbReference type="Proteomes" id="UP001596091">
    <property type="component" value="Unassembled WGS sequence"/>
</dbReference>
<sequence length="481" mass="53717">MIDDFESRNFDLNIEKVLEGWETCHAIREVIANALDEQALTRTAEVEISRNTDGAWHIRDFGRGLRYEHLTQNENEEKLKNPGTVIGKFGVGLKDALATFNRHNVTIRIRSRWGEITLDQIPKSGFADVITLHAVVHPAQDSVMLGTEVILRGLSDEDISKAKSFFLKFSDEPVLDHTPYGQILQRNPARNARIYVTGMLVAEEENFAFSFNITSLTAAMRKALNRERTNVGRSAYSERVKQMLLASKSTTVANTLVNELMKIESGTNRDEVKWTDVAVHASQTLNASGEVVFVTAKDLISYTDAIDHAQADGLRIVTLPENIKASLGGINDIQGNPVRDLSVYQAEREQSFKFEFIGYESLSKPERNVFDQWQTIAGFIGGLPDRVREVKISETMRPDFFTSNEAVGLWDPASSNIVIKRTQLATLSSFAGTLLHEIAHARSGYGDVTRDFESELTRMLGIVAAAQLARTKGPFSKWFSS</sequence>
<dbReference type="GO" id="GO:0005524">
    <property type="term" value="F:ATP binding"/>
    <property type="evidence" value="ECO:0007669"/>
    <property type="project" value="UniProtKB-KW"/>
</dbReference>
<dbReference type="Gene3D" id="3.30.565.10">
    <property type="entry name" value="Histidine kinase-like ATPase, C-terminal domain"/>
    <property type="match status" value="1"/>
</dbReference>
<accession>A0ABW1EK06</accession>
<keyword evidence="3" id="KW-1185">Reference proteome</keyword>
<gene>
    <name evidence="2" type="ORF">ACFPT7_19030</name>
</gene>
<dbReference type="EMBL" id="JBHSPH010000009">
    <property type="protein sequence ID" value="MFC5864408.1"/>
    <property type="molecule type" value="Genomic_DNA"/>
</dbReference>
<dbReference type="InterPro" id="IPR058987">
    <property type="entry name" value="MPN635_N"/>
</dbReference>
<proteinExistence type="predicted"/>
<name>A0ABW1EK06_9BACT</name>
<keyword evidence="2" id="KW-0067">ATP-binding</keyword>